<evidence type="ECO:0000313" key="9">
    <source>
        <dbReference type="EMBL" id="EGD49077.1"/>
    </source>
</evidence>
<sequence length="277" mass="30939">MKKNKISISTNITFAVLVLFALLCIYPIFWLILNSFKDNSEIFTNPWGLPKTISFVNYIRAIEVGNVGINFLNSVFITVVSVFVAVLLSCMASYGIVRMKWKMSRFVYFLFLIGMSIPSYSAIVPLFNMFNKMGIINKYPAIIIPHIAFALPISIFILSGFFSSILKEMEEAAIIDGCSIMGTFFKIIIPISISSIVTVTVINFINIWNDLLFPQIFLSDKNMMPLPVGLTAFSDLYSTDYSGMIAAVVFTIIPTIVVYIFLHNKIMEGMTAGAVKG</sequence>
<reference evidence="9" key="1">
    <citation type="submission" date="2009-07" db="EMBL/GenBank/DDBJ databases">
        <authorList>
            <consortium name="US DOE Joint Genome Institute (JGI-PGF)"/>
            <person name="Lucas S."/>
            <person name="Copeland A."/>
            <person name="Lapidus A."/>
            <person name="Glavina del Rio T."/>
            <person name="Tice H."/>
            <person name="Bruce D."/>
            <person name="Goodwin L."/>
            <person name="Pitluck S."/>
            <person name="Larimer F."/>
            <person name="Land M.L."/>
            <person name="Mouttaki H."/>
            <person name="He Z."/>
            <person name="Zhou J."/>
            <person name="Hemme C.L."/>
        </authorList>
    </citation>
    <scope>NUCLEOTIDE SEQUENCE</scope>
    <source>
        <strain evidence="9">DSM 2782</strain>
    </source>
</reference>
<feature type="transmembrane region" description="Helical" evidence="7">
    <location>
        <begin position="12"/>
        <end position="33"/>
    </location>
</feature>
<dbReference type="CDD" id="cd06261">
    <property type="entry name" value="TM_PBP2"/>
    <property type="match status" value="1"/>
</dbReference>
<evidence type="ECO:0000256" key="3">
    <source>
        <dbReference type="ARBA" id="ARBA00022475"/>
    </source>
</evidence>
<dbReference type="InterPro" id="IPR035906">
    <property type="entry name" value="MetI-like_sf"/>
</dbReference>
<feature type="transmembrane region" description="Helical" evidence="7">
    <location>
        <begin position="106"/>
        <end position="130"/>
    </location>
</feature>
<organism evidence="9 10">
    <name type="scientific">Ruminiclostridium papyrosolvens DSM 2782</name>
    <dbReference type="NCBI Taxonomy" id="588581"/>
    <lineage>
        <taxon>Bacteria</taxon>
        <taxon>Bacillati</taxon>
        <taxon>Bacillota</taxon>
        <taxon>Clostridia</taxon>
        <taxon>Eubacteriales</taxon>
        <taxon>Oscillospiraceae</taxon>
        <taxon>Ruminiclostridium</taxon>
    </lineage>
</organism>
<evidence type="ECO:0000313" key="10">
    <source>
        <dbReference type="Proteomes" id="UP000003860"/>
    </source>
</evidence>
<feature type="transmembrane region" description="Helical" evidence="7">
    <location>
        <begin position="142"/>
        <end position="166"/>
    </location>
</feature>
<dbReference type="Pfam" id="PF00528">
    <property type="entry name" value="BPD_transp_1"/>
    <property type="match status" value="1"/>
</dbReference>
<accession>F1T995</accession>
<dbReference type="OrthoDB" id="9793448at2"/>
<comment type="similarity">
    <text evidence="7">Belongs to the binding-protein-dependent transport system permease family.</text>
</comment>
<evidence type="ECO:0000256" key="1">
    <source>
        <dbReference type="ARBA" id="ARBA00004651"/>
    </source>
</evidence>
<feature type="domain" description="ABC transmembrane type-1" evidence="8">
    <location>
        <begin position="71"/>
        <end position="262"/>
    </location>
</feature>
<dbReference type="Proteomes" id="UP000003860">
    <property type="component" value="Unassembled WGS sequence"/>
</dbReference>
<keyword evidence="3" id="KW-1003">Cell membrane</keyword>
<evidence type="ECO:0000259" key="8">
    <source>
        <dbReference type="PROSITE" id="PS50928"/>
    </source>
</evidence>
<dbReference type="EMBL" id="ACXX02000002">
    <property type="protein sequence ID" value="EGD49077.1"/>
    <property type="molecule type" value="Genomic_DNA"/>
</dbReference>
<keyword evidence="6 7" id="KW-0472">Membrane</keyword>
<dbReference type="AlphaFoldDB" id="F1T995"/>
<feature type="transmembrane region" description="Helical" evidence="7">
    <location>
        <begin position="241"/>
        <end position="262"/>
    </location>
</feature>
<dbReference type="STRING" id="588581.Cpap_3506"/>
<proteinExistence type="inferred from homology"/>
<evidence type="ECO:0000256" key="7">
    <source>
        <dbReference type="RuleBase" id="RU363032"/>
    </source>
</evidence>
<dbReference type="PANTHER" id="PTHR43744">
    <property type="entry name" value="ABC TRANSPORTER PERMEASE PROTEIN MG189-RELATED-RELATED"/>
    <property type="match status" value="1"/>
</dbReference>
<feature type="transmembrane region" description="Helical" evidence="7">
    <location>
        <begin position="75"/>
        <end position="94"/>
    </location>
</feature>
<gene>
    <name evidence="9" type="ORF">Cpap_3506</name>
</gene>
<dbReference type="PROSITE" id="PS50928">
    <property type="entry name" value="ABC_TM1"/>
    <property type="match status" value="1"/>
</dbReference>
<feature type="transmembrane region" description="Helical" evidence="7">
    <location>
        <begin position="187"/>
        <end position="208"/>
    </location>
</feature>
<dbReference type="eggNOG" id="COG0395">
    <property type="taxonomic scope" value="Bacteria"/>
</dbReference>
<dbReference type="RefSeq" id="WP_004617185.1">
    <property type="nucleotide sequence ID" value="NZ_ACXX02000002.1"/>
</dbReference>
<comment type="subcellular location">
    <subcellularLocation>
        <location evidence="1 7">Cell membrane</location>
        <topology evidence="1 7">Multi-pass membrane protein</topology>
    </subcellularLocation>
</comment>
<dbReference type="GO" id="GO:0055085">
    <property type="term" value="P:transmembrane transport"/>
    <property type="evidence" value="ECO:0007669"/>
    <property type="project" value="InterPro"/>
</dbReference>
<dbReference type="PANTHER" id="PTHR43744:SF12">
    <property type="entry name" value="ABC TRANSPORTER PERMEASE PROTEIN MG189-RELATED"/>
    <property type="match status" value="1"/>
</dbReference>
<dbReference type="GO" id="GO:0005886">
    <property type="term" value="C:plasma membrane"/>
    <property type="evidence" value="ECO:0007669"/>
    <property type="project" value="UniProtKB-SubCell"/>
</dbReference>
<name>F1T995_9FIRM</name>
<keyword evidence="5 7" id="KW-1133">Transmembrane helix</keyword>
<evidence type="ECO:0000256" key="4">
    <source>
        <dbReference type="ARBA" id="ARBA00022692"/>
    </source>
</evidence>
<dbReference type="SUPFAM" id="SSF161098">
    <property type="entry name" value="MetI-like"/>
    <property type="match status" value="1"/>
</dbReference>
<dbReference type="Gene3D" id="1.10.3720.10">
    <property type="entry name" value="MetI-like"/>
    <property type="match status" value="1"/>
</dbReference>
<protein>
    <submittedName>
        <fullName evidence="9">Binding-protein-dependent transport systems inner membrane component</fullName>
    </submittedName>
</protein>
<keyword evidence="2 7" id="KW-0813">Transport</keyword>
<dbReference type="InterPro" id="IPR000515">
    <property type="entry name" value="MetI-like"/>
</dbReference>
<evidence type="ECO:0000256" key="5">
    <source>
        <dbReference type="ARBA" id="ARBA00022989"/>
    </source>
</evidence>
<evidence type="ECO:0000256" key="6">
    <source>
        <dbReference type="ARBA" id="ARBA00023136"/>
    </source>
</evidence>
<evidence type="ECO:0000256" key="2">
    <source>
        <dbReference type="ARBA" id="ARBA00022448"/>
    </source>
</evidence>
<reference evidence="9" key="2">
    <citation type="submission" date="2011-01" db="EMBL/GenBank/DDBJ databases">
        <title>The Non-contiguous Finished genome of Clostridium papyrosolvens.</title>
        <authorList>
            <person name="Lucas S."/>
            <person name="Copeland A."/>
            <person name="Lapidus A."/>
            <person name="Cheng J.-F."/>
            <person name="Goodwin L."/>
            <person name="Pitluck S."/>
            <person name="Misra M."/>
            <person name="Chertkov O."/>
            <person name="Detter J.C."/>
            <person name="Han C."/>
            <person name="Tapia R."/>
            <person name="Land M."/>
            <person name="Hauser L."/>
            <person name="Kyrpides N."/>
            <person name="Ivanova N."/>
            <person name="Pagani I."/>
            <person name="Mouttaki H."/>
            <person name="He Z."/>
            <person name="Zhou J."/>
            <person name="Hemme C.L."/>
            <person name="Woyke T."/>
        </authorList>
    </citation>
    <scope>NUCLEOTIDE SEQUENCE [LARGE SCALE GENOMIC DNA]</scope>
    <source>
        <strain evidence="9">DSM 2782</strain>
    </source>
</reference>
<keyword evidence="10" id="KW-1185">Reference proteome</keyword>
<keyword evidence="4 7" id="KW-0812">Transmembrane</keyword>
<comment type="caution">
    <text evidence="9">The sequence shown here is derived from an EMBL/GenBank/DDBJ whole genome shotgun (WGS) entry which is preliminary data.</text>
</comment>